<accession>A0A845SLG7</accession>
<gene>
    <name evidence="1" type="ORF">D3Z39_06730</name>
    <name evidence="2" type="ORF">FMM72_00045</name>
</gene>
<dbReference type="OrthoDB" id="2085687at2"/>
<evidence type="ECO:0000313" key="2">
    <source>
        <dbReference type="EMBL" id="NDO37649.1"/>
    </source>
</evidence>
<name>A0A845SLG7_9FIRM</name>
<evidence type="ECO:0000313" key="4">
    <source>
        <dbReference type="Proteomes" id="UP000462501"/>
    </source>
</evidence>
<dbReference type="AlphaFoldDB" id="A0A845SLG7"/>
<proteinExistence type="predicted"/>
<organism evidence="2 4">
    <name type="scientific">Anaerotruncus colihominis</name>
    <dbReference type="NCBI Taxonomy" id="169435"/>
    <lineage>
        <taxon>Bacteria</taxon>
        <taxon>Bacillati</taxon>
        <taxon>Bacillota</taxon>
        <taxon>Clostridia</taxon>
        <taxon>Eubacteriales</taxon>
        <taxon>Oscillospiraceae</taxon>
        <taxon>Anaerotruncus</taxon>
    </lineage>
</organism>
<dbReference type="EMBL" id="VIQT01000001">
    <property type="protein sequence ID" value="NDO37649.1"/>
    <property type="molecule type" value="Genomic_DNA"/>
</dbReference>
<reference evidence="1 3" key="1">
    <citation type="submission" date="2018-08" db="EMBL/GenBank/DDBJ databases">
        <title>Murine metabolic-syndrome-specific gut microbial biobank.</title>
        <authorList>
            <person name="Liu C."/>
        </authorList>
    </citation>
    <scope>NUCLEOTIDE SEQUENCE [LARGE SCALE GENOMIC DNA]</scope>
    <source>
        <strain evidence="1 3">X69</strain>
    </source>
</reference>
<dbReference type="Pfam" id="PF19102">
    <property type="entry name" value="DUF5789"/>
    <property type="match status" value="1"/>
</dbReference>
<sequence>MTKDAYPAMFHFLHRQLADIQFPITKEQLLEQAGDRMVCTDWDRRTPLRELIEPVAVTEYSCAAQFYCALLAAIA</sequence>
<dbReference type="EMBL" id="QXWZ01000008">
    <property type="protein sequence ID" value="NBI78564.1"/>
    <property type="molecule type" value="Genomic_DNA"/>
</dbReference>
<dbReference type="Proteomes" id="UP000446348">
    <property type="component" value="Unassembled WGS sequence"/>
</dbReference>
<evidence type="ECO:0000313" key="1">
    <source>
        <dbReference type="EMBL" id="NBI78564.1"/>
    </source>
</evidence>
<evidence type="ECO:0000313" key="3">
    <source>
        <dbReference type="Proteomes" id="UP000446348"/>
    </source>
</evidence>
<dbReference type="RefSeq" id="WP_160209411.1">
    <property type="nucleotide sequence ID" value="NZ_CAMUSJ010000034.1"/>
</dbReference>
<protein>
    <submittedName>
        <fullName evidence="2">Uncharacterized protein</fullName>
    </submittedName>
</protein>
<dbReference type="Proteomes" id="UP000462501">
    <property type="component" value="Unassembled WGS sequence"/>
</dbReference>
<comment type="caution">
    <text evidence="2">The sequence shown here is derived from an EMBL/GenBank/DDBJ whole genome shotgun (WGS) entry which is preliminary data.</text>
</comment>
<reference evidence="2 4" key="2">
    <citation type="submission" date="2019-06" db="EMBL/GenBank/DDBJ databases">
        <title>Draft genome sequences of 15 bacterial species constituting the stable defined intestinal microbiota of the GM15 gnotobiotic mouse model.</title>
        <authorList>
            <person name="Elie C."/>
            <person name="Mathieu A."/>
            <person name="Saliou A."/>
            <person name="Darnaud M."/>
            <person name="Leulier F."/>
            <person name="Tamellini A."/>
        </authorList>
    </citation>
    <scope>NUCLEOTIDE SEQUENCE [LARGE SCALE GENOMIC DNA]</scope>
    <source>
        <strain evidence="2 4">JM4-15</strain>
    </source>
</reference>
<dbReference type="InterPro" id="IPR043899">
    <property type="entry name" value="DUF5789"/>
</dbReference>